<name>A0A5P2G8N6_9BACT</name>
<sequence>MPGYLHEREDFGELLQVIATERNIDPGLIEKDYWIMHVLYGMQKQGFDFELKGGTSLSKGYHVIHRFSEDIDIHIHPPKELGINENPNNHNKNNIAKRQTFYDQLAKSISIPGIIKVERDLAFDDAIAYRSGGIRLFYNNATEPATVLKEGILLEVGFDMVNPNRPVTISSWALDRASNTIGSKIIDNKAVDVLCYHPGYTLVEKLQTIAIKFRKEQESGIIEKNYMRQYYDVYCLLALPEVASFIGTEDYFKHKANRFPKQDFAIPINQNQAFLLEDKSLFQSLKSRYIKTQALYYEDQVPFENVLERIKKFANKL</sequence>
<dbReference type="EMBL" id="CP044017">
    <property type="protein sequence ID" value="QES91048.1"/>
    <property type="molecule type" value="Genomic_DNA"/>
</dbReference>
<gene>
    <name evidence="1" type="ORF">E0W69_020250</name>
</gene>
<dbReference type="Proteomes" id="UP000292424">
    <property type="component" value="Plasmid pB3-10"/>
</dbReference>
<reference evidence="1 2" key="1">
    <citation type="submission" date="2019-09" db="EMBL/GenBank/DDBJ databases">
        <title>Complete genome sequence of Arachidicoccus sp. B3-10 isolated from apple orchard soil.</title>
        <authorList>
            <person name="Kim H.S."/>
            <person name="Han K.-I."/>
            <person name="Suh M.K."/>
            <person name="Lee K.C."/>
            <person name="Eom M.K."/>
            <person name="Kim J.-S."/>
            <person name="Kang S.W."/>
            <person name="Sin Y."/>
            <person name="Lee J.-S."/>
        </authorList>
    </citation>
    <scope>NUCLEOTIDE SEQUENCE [LARGE SCALE GENOMIC DNA]</scope>
    <source>
        <strain evidence="1 2">B3-10</strain>
        <plasmid evidence="2">pb3-10</plasmid>
    </source>
</reference>
<dbReference type="KEGG" id="arac:E0W69_020250"/>
<dbReference type="AlphaFoldDB" id="A0A5P2G8N6"/>
<dbReference type="InterPro" id="IPR014942">
    <property type="entry name" value="AbiEii"/>
</dbReference>
<dbReference type="OrthoDB" id="9780929at2"/>
<accession>A0A5P2G8N6</accession>
<keyword evidence="1" id="KW-0808">Transferase</keyword>
<dbReference type="Gene3D" id="3.10.450.620">
    <property type="entry name" value="JHP933, nucleotidyltransferase-like core domain"/>
    <property type="match status" value="1"/>
</dbReference>
<geneLocation type="plasmid" evidence="2">
    <name>pb3-10</name>
</geneLocation>
<proteinExistence type="predicted"/>
<dbReference type="GO" id="GO:0016740">
    <property type="term" value="F:transferase activity"/>
    <property type="evidence" value="ECO:0007669"/>
    <property type="project" value="UniProtKB-KW"/>
</dbReference>
<keyword evidence="1" id="KW-0614">Plasmid</keyword>
<organism evidence="1 2">
    <name type="scientific">Rhizosphaericola mali</name>
    <dbReference type="NCBI Taxonomy" id="2545455"/>
    <lineage>
        <taxon>Bacteria</taxon>
        <taxon>Pseudomonadati</taxon>
        <taxon>Bacteroidota</taxon>
        <taxon>Chitinophagia</taxon>
        <taxon>Chitinophagales</taxon>
        <taxon>Chitinophagaceae</taxon>
        <taxon>Rhizosphaericola</taxon>
    </lineage>
</organism>
<evidence type="ECO:0000313" key="1">
    <source>
        <dbReference type="EMBL" id="QES91048.1"/>
    </source>
</evidence>
<protein>
    <submittedName>
        <fullName evidence="1">Nucleotidyl transferase AbiEii/AbiGii toxin family protein</fullName>
    </submittedName>
</protein>
<keyword evidence="2" id="KW-1185">Reference proteome</keyword>
<dbReference type="Pfam" id="PF08843">
    <property type="entry name" value="AbiEii"/>
    <property type="match status" value="1"/>
</dbReference>
<evidence type="ECO:0000313" key="2">
    <source>
        <dbReference type="Proteomes" id="UP000292424"/>
    </source>
</evidence>
<dbReference type="RefSeq" id="WP_131332041.1">
    <property type="nucleotide sequence ID" value="NZ_CP044017.1"/>
</dbReference>